<dbReference type="EC" id="2.5.1.47" evidence="4"/>
<dbReference type="SUPFAM" id="SSF53686">
    <property type="entry name" value="Tryptophan synthase beta subunit-like PLP-dependent enzymes"/>
    <property type="match status" value="1"/>
</dbReference>
<dbReference type="PATRIC" id="fig|626937.4.peg.2871"/>
<comment type="caution">
    <text evidence="13">The sequence shown here is derived from an EMBL/GenBank/DDBJ whole genome shotgun (WGS) entry which is preliminary data.</text>
</comment>
<comment type="pathway">
    <text evidence="2">Amino-acid biosynthesis; L-cysteine biosynthesis; L-cysteine from L-serine: step 2/2.</text>
</comment>
<evidence type="ECO:0000256" key="2">
    <source>
        <dbReference type="ARBA" id="ARBA00004962"/>
    </source>
</evidence>
<evidence type="ECO:0000313" key="13">
    <source>
        <dbReference type="EMBL" id="KXK64267.1"/>
    </source>
</evidence>
<keyword evidence="7 10" id="KW-0663">Pyridoxal phosphate</keyword>
<dbReference type="PANTHER" id="PTHR10314">
    <property type="entry name" value="CYSTATHIONINE BETA-SYNTHASE"/>
    <property type="match status" value="1"/>
</dbReference>
<evidence type="ECO:0000256" key="6">
    <source>
        <dbReference type="ARBA" id="ARBA00022679"/>
    </source>
</evidence>
<evidence type="ECO:0000259" key="12">
    <source>
        <dbReference type="Pfam" id="PF00291"/>
    </source>
</evidence>
<dbReference type="NCBIfam" id="TIGR01136">
    <property type="entry name" value="cysKM"/>
    <property type="match status" value="1"/>
</dbReference>
<keyword evidence="6" id="KW-0808">Transferase</keyword>
<dbReference type="GO" id="GO:0004124">
    <property type="term" value="F:cysteine synthase activity"/>
    <property type="evidence" value="ECO:0007669"/>
    <property type="project" value="UniProtKB-EC"/>
</dbReference>
<feature type="binding site" evidence="10">
    <location>
        <begin position="181"/>
        <end position="185"/>
    </location>
    <ligand>
        <name>pyridoxal 5'-phosphate</name>
        <dbReference type="ChEBI" id="CHEBI:597326"/>
    </ligand>
</feature>
<evidence type="ECO:0000256" key="7">
    <source>
        <dbReference type="ARBA" id="ARBA00022898"/>
    </source>
</evidence>
<organism evidence="13 14">
    <name type="scientific">Christensenella minuta</name>
    <dbReference type="NCBI Taxonomy" id="626937"/>
    <lineage>
        <taxon>Bacteria</taxon>
        <taxon>Bacillati</taxon>
        <taxon>Bacillota</taxon>
        <taxon>Clostridia</taxon>
        <taxon>Christensenellales</taxon>
        <taxon>Christensenellaceae</taxon>
        <taxon>Christensenella</taxon>
    </lineage>
</organism>
<evidence type="ECO:0000256" key="9">
    <source>
        <dbReference type="ARBA" id="ARBA00047931"/>
    </source>
</evidence>
<dbReference type="InterPro" id="IPR005856">
    <property type="entry name" value="Cys_synth"/>
</dbReference>
<dbReference type="OrthoDB" id="9808024at2"/>
<evidence type="ECO:0000256" key="1">
    <source>
        <dbReference type="ARBA" id="ARBA00001933"/>
    </source>
</evidence>
<sequence length="313" mass="33405">MIYNNVLEAVGHTPMIRLNRMAGEDCAQVLVKYEGLNIGGSIKTRTAHNMIVEAEKQGLLDKNSVIVEPTSGNQGIGLALVGAVKGYRTVIIMPDSVSEERRKLMEHYGAEVKLVHDDGNIGDCIEQCLKTALKMQAEDPNVFVPQQFANPANPMVHRHHTALEILEQVSGPIHGFCSGVGTGGTISGIGEVLKAQNPEITIWAVEPENAAILSGGSIATHLQMGIGDGLIPENLNTKIYNDICIVTDDEAISTAKDLARREGLMCGISSGTNVAAALRLAKELGPGKTVVTVLPDTAERYFSTPLFEDGGNL</sequence>
<evidence type="ECO:0000256" key="10">
    <source>
        <dbReference type="PIRSR" id="PIRSR605856-50"/>
    </source>
</evidence>
<dbReference type="Pfam" id="PF00291">
    <property type="entry name" value="PALP"/>
    <property type="match status" value="1"/>
</dbReference>
<dbReference type="GO" id="GO:0006535">
    <property type="term" value="P:cysteine biosynthetic process from serine"/>
    <property type="evidence" value="ECO:0007669"/>
    <property type="project" value="InterPro"/>
</dbReference>
<comment type="cofactor">
    <cofactor evidence="1 10">
        <name>pyridoxal 5'-phosphate</name>
        <dbReference type="ChEBI" id="CHEBI:597326"/>
    </cofactor>
</comment>
<dbReference type="Gene3D" id="3.40.50.1100">
    <property type="match status" value="2"/>
</dbReference>
<dbReference type="InterPro" id="IPR036052">
    <property type="entry name" value="TrpB-like_PALP_sf"/>
</dbReference>
<keyword evidence="14" id="KW-1185">Reference proteome</keyword>
<dbReference type="STRING" id="626937.HMPREF3293_02916"/>
<feature type="binding site" evidence="10">
    <location>
        <position position="73"/>
    </location>
    <ligand>
        <name>pyridoxal 5'-phosphate</name>
        <dbReference type="ChEBI" id="CHEBI:597326"/>
    </ligand>
</feature>
<dbReference type="EMBL" id="LSZW01000065">
    <property type="protein sequence ID" value="KXK64267.1"/>
    <property type="molecule type" value="Genomic_DNA"/>
</dbReference>
<reference evidence="13 14" key="1">
    <citation type="submission" date="2016-02" db="EMBL/GenBank/DDBJ databases">
        <authorList>
            <person name="Wen L."/>
            <person name="He K."/>
            <person name="Yang H."/>
        </authorList>
    </citation>
    <scope>NUCLEOTIDE SEQUENCE [LARGE SCALE GENOMIC DNA]</scope>
    <source>
        <strain evidence="13 14">DSM 22607</strain>
    </source>
</reference>
<protein>
    <recommendedName>
        <fullName evidence="4">cysteine synthase</fullName>
        <ecNumber evidence="4">2.5.1.47</ecNumber>
    </recommendedName>
</protein>
<dbReference type="RefSeq" id="WP_066521535.1">
    <property type="nucleotide sequence ID" value="NZ_CABMOF010000005.1"/>
</dbReference>
<dbReference type="CDD" id="cd01561">
    <property type="entry name" value="CBS_like"/>
    <property type="match status" value="1"/>
</dbReference>
<evidence type="ECO:0000256" key="4">
    <source>
        <dbReference type="ARBA" id="ARBA00012681"/>
    </source>
</evidence>
<dbReference type="AlphaFoldDB" id="A0A136Q0W1"/>
<evidence type="ECO:0000256" key="5">
    <source>
        <dbReference type="ARBA" id="ARBA00022605"/>
    </source>
</evidence>
<keyword evidence="8" id="KW-0198">Cysteine biosynthesis</keyword>
<dbReference type="NCBIfam" id="TIGR01139">
    <property type="entry name" value="cysK"/>
    <property type="match status" value="1"/>
</dbReference>
<feature type="domain" description="Tryptophan synthase beta chain-like PALP" evidence="12">
    <location>
        <begin position="7"/>
        <end position="296"/>
    </location>
</feature>
<dbReference type="InterPro" id="IPR005859">
    <property type="entry name" value="CysK"/>
</dbReference>
<dbReference type="UniPathway" id="UPA00136">
    <property type="reaction ID" value="UER00200"/>
</dbReference>
<evidence type="ECO:0000256" key="8">
    <source>
        <dbReference type="ARBA" id="ARBA00023192"/>
    </source>
</evidence>
<dbReference type="InterPro" id="IPR050214">
    <property type="entry name" value="Cys_Synth/Cystath_Beta-Synth"/>
</dbReference>
<comment type="similarity">
    <text evidence="3">Belongs to the cysteine synthase/cystathionine beta-synthase family.</text>
</comment>
<feature type="modified residue" description="N6-(pyridoxal phosphate)lysine" evidence="11">
    <location>
        <position position="43"/>
    </location>
</feature>
<dbReference type="InterPro" id="IPR001926">
    <property type="entry name" value="TrpB-like_PALP"/>
</dbReference>
<evidence type="ECO:0000313" key="14">
    <source>
        <dbReference type="Proteomes" id="UP000070366"/>
    </source>
</evidence>
<dbReference type="KEGG" id="cmiu:B1H56_02410"/>
<evidence type="ECO:0000256" key="11">
    <source>
        <dbReference type="PIRSR" id="PIRSR605856-51"/>
    </source>
</evidence>
<name>A0A136Q0W1_9FIRM</name>
<gene>
    <name evidence="13" type="ORF">HMPREF3293_02916</name>
</gene>
<dbReference type="Proteomes" id="UP000070366">
    <property type="component" value="Unassembled WGS sequence"/>
</dbReference>
<evidence type="ECO:0000256" key="3">
    <source>
        <dbReference type="ARBA" id="ARBA00007103"/>
    </source>
</evidence>
<keyword evidence="5" id="KW-0028">Amino-acid biosynthesis</keyword>
<accession>A0A136Q0W1</accession>
<proteinExistence type="inferred from homology"/>
<dbReference type="FunFam" id="3.40.50.1100:FF:000006">
    <property type="entry name" value="Cysteine synthase"/>
    <property type="match status" value="1"/>
</dbReference>
<feature type="binding site" evidence="10">
    <location>
        <position position="269"/>
    </location>
    <ligand>
        <name>pyridoxal 5'-phosphate</name>
        <dbReference type="ChEBI" id="CHEBI:597326"/>
    </ligand>
</feature>
<comment type="catalytic activity">
    <reaction evidence="9">
        <text>O-acetyl-L-serine + hydrogen sulfide = L-cysteine + acetate</text>
        <dbReference type="Rhea" id="RHEA:14829"/>
        <dbReference type="ChEBI" id="CHEBI:29919"/>
        <dbReference type="ChEBI" id="CHEBI:30089"/>
        <dbReference type="ChEBI" id="CHEBI:35235"/>
        <dbReference type="ChEBI" id="CHEBI:58340"/>
        <dbReference type="EC" id="2.5.1.47"/>
    </reaction>
</comment>